<dbReference type="SMART" id="SM00028">
    <property type="entry name" value="TPR"/>
    <property type="match status" value="3"/>
</dbReference>
<keyword evidence="6" id="KW-1185">Reference proteome</keyword>
<evidence type="ECO:0000256" key="2">
    <source>
        <dbReference type="PROSITE-ProRule" id="PRU00339"/>
    </source>
</evidence>
<dbReference type="Proteomes" id="UP001378188">
    <property type="component" value="Unassembled WGS sequence"/>
</dbReference>
<dbReference type="InterPro" id="IPR036280">
    <property type="entry name" value="Multihaem_cyt_sf"/>
</dbReference>
<feature type="repeat" description="TPR" evidence="2">
    <location>
        <begin position="637"/>
        <end position="670"/>
    </location>
</feature>
<feature type="domain" description="Cytochrome c-552/4" evidence="4">
    <location>
        <begin position="172"/>
        <end position="213"/>
    </location>
</feature>
<protein>
    <submittedName>
        <fullName evidence="5">Tetratricopeptide repeat protein</fullName>
    </submittedName>
</protein>
<dbReference type="SUPFAM" id="SSF48695">
    <property type="entry name" value="Multiheme cytochromes"/>
    <property type="match status" value="1"/>
</dbReference>
<dbReference type="RefSeq" id="WP_340330027.1">
    <property type="nucleotide sequence ID" value="NZ_JAZHOF010000004.1"/>
</dbReference>
<dbReference type="SUPFAM" id="SSF48452">
    <property type="entry name" value="TPR-like"/>
    <property type="match status" value="1"/>
</dbReference>
<keyword evidence="2" id="KW-0802">TPR repeat</keyword>
<dbReference type="EMBL" id="JAZHOF010000004">
    <property type="protein sequence ID" value="MEJ8572342.1"/>
    <property type="molecule type" value="Genomic_DNA"/>
</dbReference>
<dbReference type="InterPro" id="IPR023155">
    <property type="entry name" value="Cyt_c-552/4"/>
</dbReference>
<evidence type="ECO:0000313" key="5">
    <source>
        <dbReference type="EMBL" id="MEJ8572342.1"/>
    </source>
</evidence>
<keyword evidence="1" id="KW-0732">Signal</keyword>
<comment type="caution">
    <text evidence="5">The sequence shown here is derived from an EMBL/GenBank/DDBJ whole genome shotgun (WGS) entry which is preliminary data.</text>
</comment>
<evidence type="ECO:0000256" key="1">
    <source>
        <dbReference type="ARBA" id="ARBA00022729"/>
    </source>
</evidence>
<dbReference type="InterPro" id="IPR011990">
    <property type="entry name" value="TPR-like_helical_dom_sf"/>
</dbReference>
<dbReference type="InterPro" id="IPR010177">
    <property type="entry name" value="Paired_CXXCH_1"/>
</dbReference>
<dbReference type="Pfam" id="PF09699">
    <property type="entry name" value="Paired_CXXCH_1"/>
    <property type="match status" value="1"/>
</dbReference>
<dbReference type="PANTHER" id="PTHR35038">
    <property type="entry name" value="DISSIMILATORY SULFITE REDUCTASE SIRA"/>
    <property type="match status" value="1"/>
</dbReference>
<dbReference type="InterPro" id="IPR051829">
    <property type="entry name" value="Multiheme_Cytochr_ET"/>
</dbReference>
<organism evidence="5 6">
    <name type="scientific">Microbaculum marinum</name>
    <dbReference type="NCBI Taxonomy" id="1764581"/>
    <lineage>
        <taxon>Bacteria</taxon>
        <taxon>Pseudomonadati</taxon>
        <taxon>Pseudomonadota</taxon>
        <taxon>Alphaproteobacteria</taxon>
        <taxon>Hyphomicrobiales</taxon>
        <taxon>Tepidamorphaceae</taxon>
        <taxon>Microbaculum</taxon>
    </lineage>
</organism>
<dbReference type="PROSITE" id="PS50005">
    <property type="entry name" value="TPR"/>
    <property type="match status" value="2"/>
</dbReference>
<reference evidence="5 6" key="1">
    <citation type="submission" date="2024-02" db="EMBL/GenBank/DDBJ databases">
        <title>Genome analysis and characterization of Microbaculum marinisediminis sp. nov., isolated from marine sediment.</title>
        <authorList>
            <person name="Du Z.-J."/>
            <person name="Ye Y.-Q."/>
            <person name="Zhang Z.-R."/>
            <person name="Yuan S.-M."/>
            <person name="Zhang X.-Y."/>
        </authorList>
    </citation>
    <scope>NUCLEOTIDE SEQUENCE [LARGE SCALE GENOMIC DNA]</scope>
    <source>
        <strain evidence="5 6">SDUM1044001</strain>
    </source>
</reference>
<name>A0AAW9RJB8_9HYPH</name>
<gene>
    <name evidence="5" type="ORF">V3328_12705</name>
</gene>
<feature type="domain" description="Doubled CXXCH motif" evidence="3">
    <location>
        <begin position="309"/>
        <end position="336"/>
    </location>
</feature>
<sequence>MLGSGIGAIVVILFGWLAQGDSERAWAAGSGFSPAVHAEYVAESTCQGCHAREFEAWQTSHHAHAMEVPGPDSVLGDFEDARFESDGVPYRFFRRDGGYFVETEGPEGDTAEFEVEYTFGWTPLQQYLVALDRGRLQALTVAWDTEAGEWFDLAAGNPVEPGDPTHWTGREYNWNFRCADCHSTDLRRNYSPATDSFATTFSVANVGCQACHGPAGGHVEWLADGSPDSVPDAGFVVSPGKDLATETCARCHSRRRPITRHFVAGDSFLDQYHPEMLRDGLYFPDGQIDDEVFVYGSFLQSRMHQRGVTCSDCHDPHSGELHADGNDVCTACHNETPPEKFATIKPLAYDSPTHHFHEAGKPGSFCVDCHMPSRTYMTVDPRRDHSFRVPRPDLFRRTGSPDACTGCHTDRDAAWAASAIVDWYGEERHREPHYGEALALGRKGAPGAAAALSGLAADAGEPAIVRATAVEMLGDFLDSRTVGPVALAGQDEDPLLRLAAVAAAGALPPDARVDIAGPLLDDPVRAVRIAAARALAAVPEETFLGARREAYLGAVDEYLASQLAVAERPETHLNLGIYWSERGDADKAEAAYLQSLALDPDYTPGMINLAELYRATGRIAEEAEILQRALDTGEADAAILHAAGLLRVRQKRYDEALELLRRAHEAQPGESRFGYVYAVALDSLGRPQAARKVRADALARNPYDVDLLTATLHQSLLDDDIHAARQLADRLSALRPDDAELQRLRERLRR</sequence>
<dbReference type="InterPro" id="IPR019734">
    <property type="entry name" value="TPR_rpt"/>
</dbReference>
<dbReference type="AlphaFoldDB" id="A0AAW9RJB8"/>
<dbReference type="Gene3D" id="1.25.40.10">
    <property type="entry name" value="Tetratricopeptide repeat domain"/>
    <property type="match status" value="1"/>
</dbReference>
<proteinExistence type="predicted"/>
<dbReference type="Gene3D" id="1.10.1130.10">
    <property type="entry name" value="Flavocytochrome C3, Chain A"/>
    <property type="match status" value="2"/>
</dbReference>
<feature type="domain" description="Cytochrome c-552/4" evidence="4">
    <location>
        <begin position="45"/>
        <end position="67"/>
    </location>
</feature>
<dbReference type="PANTHER" id="PTHR35038:SF8">
    <property type="entry name" value="C-TYPE POLYHEME CYTOCHROME OMCC"/>
    <property type="match status" value="1"/>
</dbReference>
<dbReference type="Pfam" id="PF14559">
    <property type="entry name" value="TPR_19"/>
    <property type="match status" value="1"/>
</dbReference>
<dbReference type="Gene3D" id="1.25.10.10">
    <property type="entry name" value="Leucine-rich Repeat Variant"/>
    <property type="match status" value="1"/>
</dbReference>
<dbReference type="Pfam" id="PF13435">
    <property type="entry name" value="Cytochrome_C554"/>
    <property type="match status" value="2"/>
</dbReference>
<evidence type="ECO:0000259" key="4">
    <source>
        <dbReference type="Pfam" id="PF13435"/>
    </source>
</evidence>
<evidence type="ECO:0000313" key="6">
    <source>
        <dbReference type="Proteomes" id="UP001378188"/>
    </source>
</evidence>
<evidence type="ECO:0000259" key="3">
    <source>
        <dbReference type="Pfam" id="PF09699"/>
    </source>
</evidence>
<feature type="repeat" description="TPR" evidence="2">
    <location>
        <begin position="569"/>
        <end position="602"/>
    </location>
</feature>
<accession>A0AAW9RJB8</accession>
<dbReference type="InterPro" id="IPR011989">
    <property type="entry name" value="ARM-like"/>
</dbReference>